<evidence type="ECO:0000256" key="6">
    <source>
        <dbReference type="ARBA" id="ARBA00023136"/>
    </source>
</evidence>
<name>A0ABS4J365_9BACL</name>
<keyword evidence="6 7" id="KW-0472">Membrane</keyword>
<feature type="domain" description="ABC transmembrane type-1" evidence="8">
    <location>
        <begin position="79"/>
        <end position="277"/>
    </location>
</feature>
<evidence type="ECO:0000313" key="10">
    <source>
        <dbReference type="Proteomes" id="UP001519287"/>
    </source>
</evidence>
<dbReference type="CDD" id="cd06261">
    <property type="entry name" value="TM_PBP2"/>
    <property type="match status" value="1"/>
</dbReference>
<evidence type="ECO:0000313" key="9">
    <source>
        <dbReference type="EMBL" id="MBP1994248.1"/>
    </source>
</evidence>
<comment type="caution">
    <text evidence="9">The sequence shown here is derived from an EMBL/GenBank/DDBJ whole genome shotgun (WGS) entry which is preliminary data.</text>
</comment>
<protein>
    <submittedName>
        <fullName evidence="9">Aldouronate transport system permease protein</fullName>
    </submittedName>
</protein>
<keyword evidence="5 7" id="KW-1133">Transmembrane helix</keyword>
<sequence>MHASVSHQRDWIGRTADMFIYLAVGIAAVITVWPFVYVFSMSISAPEEVVSQSVWLYPKGLSFEAYKLIFQNTELWRAYGNTILYVTAGTLLTTIVSIISAYPLSRKRLFGRKFFVFYLLVPMFFSGGIVPFFVLVSKIGLFNNPLVMILPGVVSIWNIILVRTFFKTLPDQLEEAAIMDGAGDLRILFQIMVPLSKPIIAVIVLYTSVGIWNSWFNALLFLPDKSWQPIQLFMAKVLVYAKADLAVNAMRNTQDAMNMTALSFQLKYAAIIFTTLPIICSYPFLQKYFVKGALIGSLKE</sequence>
<keyword evidence="10" id="KW-1185">Reference proteome</keyword>
<dbReference type="Pfam" id="PF00528">
    <property type="entry name" value="BPD_transp_1"/>
    <property type="match status" value="1"/>
</dbReference>
<evidence type="ECO:0000256" key="3">
    <source>
        <dbReference type="ARBA" id="ARBA00022475"/>
    </source>
</evidence>
<proteinExistence type="inferred from homology"/>
<feature type="transmembrane region" description="Helical" evidence="7">
    <location>
        <begin position="20"/>
        <end position="39"/>
    </location>
</feature>
<feature type="transmembrane region" description="Helical" evidence="7">
    <location>
        <begin position="82"/>
        <end position="102"/>
    </location>
</feature>
<feature type="transmembrane region" description="Helical" evidence="7">
    <location>
        <begin position="268"/>
        <end position="285"/>
    </location>
</feature>
<comment type="subcellular location">
    <subcellularLocation>
        <location evidence="1 7">Cell membrane</location>
        <topology evidence="1 7">Multi-pass membrane protein</topology>
    </subcellularLocation>
</comment>
<evidence type="ECO:0000259" key="8">
    <source>
        <dbReference type="PROSITE" id="PS50928"/>
    </source>
</evidence>
<dbReference type="PANTHER" id="PTHR43744:SF9">
    <property type="entry name" value="POLYGALACTURONAN_RHAMNOGALACTURONAN TRANSPORT SYSTEM PERMEASE PROTEIN YTCP"/>
    <property type="match status" value="1"/>
</dbReference>
<dbReference type="PROSITE" id="PS50928">
    <property type="entry name" value="ABC_TM1"/>
    <property type="match status" value="1"/>
</dbReference>
<evidence type="ECO:0000256" key="2">
    <source>
        <dbReference type="ARBA" id="ARBA00022448"/>
    </source>
</evidence>
<evidence type="ECO:0000256" key="7">
    <source>
        <dbReference type="RuleBase" id="RU363032"/>
    </source>
</evidence>
<dbReference type="SUPFAM" id="SSF161098">
    <property type="entry name" value="MetI-like"/>
    <property type="match status" value="1"/>
</dbReference>
<keyword evidence="2 7" id="KW-0813">Transport</keyword>
<evidence type="ECO:0000256" key="1">
    <source>
        <dbReference type="ARBA" id="ARBA00004651"/>
    </source>
</evidence>
<dbReference type="InterPro" id="IPR035906">
    <property type="entry name" value="MetI-like_sf"/>
</dbReference>
<accession>A0ABS4J365</accession>
<organism evidence="9 10">
    <name type="scientific">Paenibacillus eucommiae</name>
    <dbReference type="NCBI Taxonomy" id="1355755"/>
    <lineage>
        <taxon>Bacteria</taxon>
        <taxon>Bacillati</taxon>
        <taxon>Bacillota</taxon>
        <taxon>Bacilli</taxon>
        <taxon>Bacillales</taxon>
        <taxon>Paenibacillaceae</taxon>
        <taxon>Paenibacillus</taxon>
    </lineage>
</organism>
<feature type="transmembrane region" description="Helical" evidence="7">
    <location>
        <begin position="146"/>
        <end position="166"/>
    </location>
</feature>
<dbReference type="PANTHER" id="PTHR43744">
    <property type="entry name" value="ABC TRANSPORTER PERMEASE PROTEIN MG189-RELATED-RELATED"/>
    <property type="match status" value="1"/>
</dbReference>
<feature type="transmembrane region" description="Helical" evidence="7">
    <location>
        <begin position="114"/>
        <end position="134"/>
    </location>
</feature>
<reference evidence="9 10" key="1">
    <citation type="submission" date="2021-03" db="EMBL/GenBank/DDBJ databases">
        <title>Genomic Encyclopedia of Type Strains, Phase IV (KMG-IV): sequencing the most valuable type-strain genomes for metagenomic binning, comparative biology and taxonomic classification.</title>
        <authorList>
            <person name="Goeker M."/>
        </authorList>
    </citation>
    <scope>NUCLEOTIDE SEQUENCE [LARGE SCALE GENOMIC DNA]</scope>
    <source>
        <strain evidence="9 10">DSM 26048</strain>
    </source>
</reference>
<evidence type="ECO:0000256" key="4">
    <source>
        <dbReference type="ARBA" id="ARBA00022692"/>
    </source>
</evidence>
<evidence type="ECO:0000256" key="5">
    <source>
        <dbReference type="ARBA" id="ARBA00022989"/>
    </source>
</evidence>
<keyword evidence="4 7" id="KW-0812">Transmembrane</keyword>
<comment type="similarity">
    <text evidence="7">Belongs to the binding-protein-dependent transport system permease family.</text>
</comment>
<dbReference type="InterPro" id="IPR000515">
    <property type="entry name" value="MetI-like"/>
</dbReference>
<dbReference type="Proteomes" id="UP001519287">
    <property type="component" value="Unassembled WGS sequence"/>
</dbReference>
<gene>
    <name evidence="9" type="ORF">J2Z66_005884</name>
</gene>
<keyword evidence="3" id="KW-1003">Cell membrane</keyword>
<dbReference type="RefSeq" id="WP_209976095.1">
    <property type="nucleotide sequence ID" value="NZ_JAGGLB010000024.1"/>
</dbReference>
<dbReference type="EMBL" id="JAGGLB010000024">
    <property type="protein sequence ID" value="MBP1994248.1"/>
    <property type="molecule type" value="Genomic_DNA"/>
</dbReference>
<dbReference type="Gene3D" id="1.10.3720.10">
    <property type="entry name" value="MetI-like"/>
    <property type="match status" value="1"/>
</dbReference>